<evidence type="ECO:0000259" key="17">
    <source>
        <dbReference type="SMART" id="SM00918"/>
    </source>
</evidence>
<accession>A0ABQ9FMF6</accession>
<keyword evidence="2" id="KW-0813">Transport</keyword>
<feature type="domain" description="Ionotropic glutamate receptor L-glutamate and glycine-binding" evidence="17">
    <location>
        <begin position="306"/>
        <end position="358"/>
    </location>
</feature>
<dbReference type="InterPro" id="IPR001508">
    <property type="entry name" value="Iono_Glu_rcpt_met"/>
</dbReference>
<evidence type="ECO:0000256" key="3">
    <source>
        <dbReference type="ARBA" id="ARBA00022475"/>
    </source>
</evidence>
<feature type="transmembrane region" description="Helical" evidence="15">
    <location>
        <begin position="518"/>
        <end position="539"/>
    </location>
</feature>
<dbReference type="Pfam" id="PF00060">
    <property type="entry name" value="Lig_chan"/>
    <property type="match status" value="1"/>
</dbReference>
<dbReference type="SMART" id="SM00079">
    <property type="entry name" value="PBPe"/>
    <property type="match status" value="1"/>
</dbReference>
<name>A0ABQ9FMF6_TEGGR</name>
<evidence type="ECO:0000256" key="12">
    <source>
        <dbReference type="ARBA" id="ARBA00023286"/>
    </source>
</evidence>
<reference evidence="18 19" key="1">
    <citation type="submission" date="2022-12" db="EMBL/GenBank/DDBJ databases">
        <title>Chromosome-level genome of Tegillarca granosa.</title>
        <authorList>
            <person name="Kim J."/>
        </authorList>
    </citation>
    <scope>NUCLEOTIDE SEQUENCE [LARGE SCALE GENOMIC DNA]</scope>
    <source>
        <strain evidence="18">Teg-2019</strain>
        <tissue evidence="18">Adductor muscle</tissue>
    </source>
</reference>
<keyword evidence="7" id="KW-0406">Ion transport</keyword>
<feature type="transmembrane region" description="Helical" evidence="15">
    <location>
        <begin position="412"/>
        <end position="432"/>
    </location>
</feature>
<evidence type="ECO:0000256" key="15">
    <source>
        <dbReference type="SAM" id="Phobius"/>
    </source>
</evidence>
<keyword evidence="6" id="KW-0770">Synapse</keyword>
<dbReference type="InterPro" id="IPR001320">
    <property type="entry name" value="Iontro_rcpt_C"/>
</dbReference>
<dbReference type="InterPro" id="IPR001828">
    <property type="entry name" value="ANF_lig-bd_rcpt"/>
</dbReference>
<keyword evidence="13" id="KW-0407">Ion channel</keyword>
<keyword evidence="3" id="KW-1003">Cell membrane</keyword>
<comment type="caution">
    <text evidence="18">The sequence shown here is derived from an EMBL/GenBank/DDBJ whole genome shotgun (WGS) entry which is preliminary data.</text>
</comment>
<evidence type="ECO:0000256" key="11">
    <source>
        <dbReference type="ARBA" id="ARBA00023257"/>
    </source>
</evidence>
<dbReference type="Pfam" id="PF01094">
    <property type="entry name" value="ANF_receptor"/>
    <property type="match status" value="1"/>
</dbReference>
<dbReference type="InterPro" id="IPR028082">
    <property type="entry name" value="Peripla_BP_I"/>
</dbReference>
<feature type="domain" description="Ionotropic glutamate receptor C-terminal" evidence="16">
    <location>
        <begin position="303"/>
        <end position="646"/>
    </location>
</feature>
<evidence type="ECO:0000256" key="13">
    <source>
        <dbReference type="ARBA" id="ARBA00023303"/>
    </source>
</evidence>
<sequence length="747" mass="83256">MFLGITVYGPVQDTAKMITKQANISNFIGDVSLVSDNGIINGRLVRLQELNRYLKDNKPPILIKKMRRIRDITNAHEELRYLDKSTSDEETKNIVLDLDFESSYYTVLRQIREVGMNKYGYKYLLATLVSVDLLTFENDFINLDLEKFKHGGVNITGFQILDNDLKIVKTFKRGWKDLPSNLWYGAGSERLQVDAALASDAVNVIVNAINQMLTNNTSILKTTFRRGDVYNYNRTRGIPCSENVPWMHGQELIKQIKQLGQWAPWKGFNVSGDIGDVVEKIPTTKKIIVTIFFQHKGIASMQTICISVIVRIRFCADLIKLVAAKCGFDYTIVPNKNSIYGTKISNNTWNGMIGELLEGNASIAVAPLTITKDREEVVDFSKPFMMSGVSIIIKKPDKQKPGVFSFMKPFSLTLWLCIVIGYVVVSFGMFLVSRFSPAEWKKVKIDDATEFSNKFSLASSLWFAMGSLMLQGSDTCPRQQCNRQFSMSECDYFIFVKKDNTKVQKTESAAGRIIGGTWWFAVLIVISSYTANLAAFLTIEKMVTAIESADDLAKQTEISYGTLDSGSTQDFFKHSNVPTYQTMWNFMSTSHPSVFAKSVEEGVARVRSSKGKYAFLLESVDEISIAVLQLIEDGSLIKLKKTWWVDKGECGVPGAHGGSKKKSLSLSNVAGVFFILIGGLVLAIIVGVSDFLRSKSRSKLGGFALIGTSSAIPIMADQSDHSFGNGQKRENDLSKVKNITSLTSTMK</sequence>
<dbReference type="SUPFAM" id="SSF53822">
    <property type="entry name" value="Periplasmic binding protein-like I"/>
    <property type="match status" value="1"/>
</dbReference>
<dbReference type="Gene3D" id="3.40.190.10">
    <property type="entry name" value="Periplasmic binding protein-like II"/>
    <property type="match status" value="1"/>
</dbReference>
<dbReference type="Pfam" id="PF10613">
    <property type="entry name" value="Lig_chan-Glu_bd"/>
    <property type="match status" value="1"/>
</dbReference>
<feature type="transmembrane region" description="Helical" evidence="15">
    <location>
        <begin position="669"/>
        <end position="692"/>
    </location>
</feature>
<dbReference type="Gene3D" id="1.10.287.70">
    <property type="match status" value="1"/>
</dbReference>
<keyword evidence="4 15" id="KW-0812">Transmembrane</keyword>
<keyword evidence="19" id="KW-1185">Reference proteome</keyword>
<comment type="subcellular location">
    <subcellularLocation>
        <location evidence="1">Cell membrane</location>
        <topology evidence="1">Multi-pass membrane protein</topology>
    </subcellularLocation>
    <subcellularLocation>
        <location evidence="14">Postsynaptic cell membrane</location>
    </subcellularLocation>
</comment>
<keyword evidence="5 15" id="KW-1133">Transmembrane helix</keyword>
<dbReference type="InterPro" id="IPR015683">
    <property type="entry name" value="Ionotropic_Glu_rcpt"/>
</dbReference>
<evidence type="ECO:0000313" key="18">
    <source>
        <dbReference type="EMBL" id="KAJ8317822.1"/>
    </source>
</evidence>
<evidence type="ECO:0000256" key="1">
    <source>
        <dbReference type="ARBA" id="ARBA00004651"/>
    </source>
</evidence>
<evidence type="ECO:0000256" key="10">
    <source>
        <dbReference type="ARBA" id="ARBA00023180"/>
    </source>
</evidence>
<dbReference type="PANTHER" id="PTHR18966">
    <property type="entry name" value="IONOTROPIC GLUTAMATE RECEPTOR"/>
    <property type="match status" value="1"/>
</dbReference>
<proteinExistence type="predicted"/>
<evidence type="ECO:0000256" key="7">
    <source>
        <dbReference type="ARBA" id="ARBA00023065"/>
    </source>
</evidence>
<evidence type="ECO:0000313" key="19">
    <source>
        <dbReference type="Proteomes" id="UP001217089"/>
    </source>
</evidence>
<evidence type="ECO:0000256" key="9">
    <source>
        <dbReference type="ARBA" id="ARBA00023170"/>
    </source>
</evidence>
<dbReference type="SMART" id="SM00918">
    <property type="entry name" value="Lig_chan-Glu_bd"/>
    <property type="match status" value="1"/>
</dbReference>
<dbReference type="SUPFAM" id="SSF53850">
    <property type="entry name" value="Periplasmic binding protein-like II"/>
    <property type="match status" value="1"/>
</dbReference>
<dbReference type="Proteomes" id="UP001217089">
    <property type="component" value="Unassembled WGS sequence"/>
</dbReference>
<keyword evidence="12" id="KW-1071">Ligand-gated ion channel</keyword>
<keyword evidence="10" id="KW-0325">Glycoprotein</keyword>
<keyword evidence="8 15" id="KW-0472">Membrane</keyword>
<evidence type="ECO:0000256" key="14">
    <source>
        <dbReference type="ARBA" id="ARBA00034100"/>
    </source>
</evidence>
<organism evidence="18 19">
    <name type="scientific">Tegillarca granosa</name>
    <name type="common">Malaysian cockle</name>
    <name type="synonym">Anadara granosa</name>
    <dbReference type="NCBI Taxonomy" id="220873"/>
    <lineage>
        <taxon>Eukaryota</taxon>
        <taxon>Metazoa</taxon>
        <taxon>Spiralia</taxon>
        <taxon>Lophotrochozoa</taxon>
        <taxon>Mollusca</taxon>
        <taxon>Bivalvia</taxon>
        <taxon>Autobranchia</taxon>
        <taxon>Pteriomorphia</taxon>
        <taxon>Arcoida</taxon>
        <taxon>Arcoidea</taxon>
        <taxon>Arcidae</taxon>
        <taxon>Tegillarca</taxon>
    </lineage>
</organism>
<evidence type="ECO:0000256" key="6">
    <source>
        <dbReference type="ARBA" id="ARBA00023018"/>
    </source>
</evidence>
<evidence type="ECO:0000256" key="8">
    <source>
        <dbReference type="ARBA" id="ARBA00023136"/>
    </source>
</evidence>
<keyword evidence="9" id="KW-0675">Receptor</keyword>
<evidence type="ECO:0000259" key="16">
    <source>
        <dbReference type="SMART" id="SM00079"/>
    </source>
</evidence>
<evidence type="ECO:0000256" key="2">
    <source>
        <dbReference type="ARBA" id="ARBA00022448"/>
    </source>
</evidence>
<protein>
    <submittedName>
        <fullName evidence="18">Uncharacterized protein</fullName>
    </submittedName>
</protein>
<dbReference type="EMBL" id="JARBDR010000219">
    <property type="protein sequence ID" value="KAJ8317822.1"/>
    <property type="molecule type" value="Genomic_DNA"/>
</dbReference>
<dbReference type="InterPro" id="IPR019594">
    <property type="entry name" value="Glu/Gly-bd"/>
</dbReference>
<gene>
    <name evidence="18" type="ORF">KUTeg_004626</name>
</gene>
<keyword evidence="11" id="KW-0628">Postsynaptic cell membrane</keyword>
<dbReference type="Gene3D" id="3.40.50.2300">
    <property type="match status" value="2"/>
</dbReference>
<evidence type="ECO:0000256" key="5">
    <source>
        <dbReference type="ARBA" id="ARBA00022989"/>
    </source>
</evidence>
<evidence type="ECO:0000256" key="4">
    <source>
        <dbReference type="ARBA" id="ARBA00022692"/>
    </source>
</evidence>
<dbReference type="PRINTS" id="PR00177">
    <property type="entry name" value="NMDARECEPTOR"/>
</dbReference>